<reference evidence="2 3" key="1">
    <citation type="submission" date="2021-01" db="EMBL/GenBank/DDBJ databases">
        <title>FDA dAtabase for Regulatory Grade micrObial Sequences (FDA-ARGOS): Supporting development and validation of Infectious Disease Dx tests.</title>
        <authorList>
            <person name="Nelson B."/>
            <person name="Plummer A."/>
            <person name="Tallon L."/>
            <person name="Sadzewicz L."/>
            <person name="Zhao X."/>
            <person name="Boylan J."/>
            <person name="Ott S."/>
            <person name="Bowen H."/>
            <person name="Vavikolanu K."/>
            <person name="Mehta A."/>
            <person name="Aluvathingal J."/>
            <person name="Nadendla S."/>
            <person name="Myers T."/>
            <person name="Yan Y."/>
            <person name="Sichtig H."/>
        </authorList>
    </citation>
    <scope>NUCLEOTIDE SEQUENCE [LARGE SCALE GENOMIC DNA]</scope>
    <source>
        <strain evidence="2 3">FDAARGOS_1161</strain>
    </source>
</reference>
<sequence>MKITGIYLAAGSSTRMGTNKLALKLGNKALGNWGLEKALDSRLQEVILLSTAVNSFELSGQCTKKFTHIEVNSLNPSQSLSLKTGIEYANTADAVVILLADQPFITTNMINDLIDLFIKNPSCSFVASSFQGCIQPPILIAKKLFPDILLIQGDRGAKHILRKSLNKGILAPFYEEKLFVDIDQKKDYLFWKTQIEGNR</sequence>
<protein>
    <submittedName>
        <fullName evidence="2">NTP transferase domain-containing protein</fullName>
    </submittedName>
</protein>
<dbReference type="AlphaFoldDB" id="A0A974NNV4"/>
<name>A0A974NNV4_PERPY</name>
<dbReference type="Gene3D" id="3.90.550.10">
    <property type="entry name" value="Spore Coat Polysaccharide Biosynthesis Protein SpsA, Chain A"/>
    <property type="match status" value="1"/>
</dbReference>
<gene>
    <name evidence="2" type="ORF">I6J18_03940</name>
</gene>
<keyword evidence="3" id="KW-1185">Reference proteome</keyword>
<feature type="domain" description="MobA-like NTP transferase" evidence="1">
    <location>
        <begin position="5"/>
        <end position="164"/>
    </location>
</feature>
<dbReference type="KEGG" id="ppsr:I6J18_03940"/>
<dbReference type="PANTHER" id="PTHR43777:SF1">
    <property type="entry name" value="MOLYBDENUM COFACTOR CYTIDYLYLTRANSFERASE"/>
    <property type="match status" value="1"/>
</dbReference>
<dbReference type="InterPro" id="IPR029044">
    <property type="entry name" value="Nucleotide-diphossugar_trans"/>
</dbReference>
<dbReference type="EMBL" id="CP068053">
    <property type="protein sequence ID" value="QQT01065.1"/>
    <property type="molecule type" value="Genomic_DNA"/>
</dbReference>
<organism evidence="2 3">
    <name type="scientific">Peribacillus psychrosaccharolyticus</name>
    <name type="common">Bacillus psychrosaccharolyticus</name>
    <dbReference type="NCBI Taxonomy" id="1407"/>
    <lineage>
        <taxon>Bacteria</taxon>
        <taxon>Bacillati</taxon>
        <taxon>Bacillota</taxon>
        <taxon>Bacilli</taxon>
        <taxon>Bacillales</taxon>
        <taxon>Bacillaceae</taxon>
        <taxon>Peribacillus</taxon>
    </lineage>
</organism>
<evidence type="ECO:0000259" key="1">
    <source>
        <dbReference type="Pfam" id="PF12804"/>
    </source>
</evidence>
<proteinExistence type="predicted"/>
<dbReference type="GO" id="GO:0016779">
    <property type="term" value="F:nucleotidyltransferase activity"/>
    <property type="evidence" value="ECO:0007669"/>
    <property type="project" value="UniProtKB-ARBA"/>
</dbReference>
<dbReference type="CDD" id="cd04182">
    <property type="entry name" value="GT_2_like_f"/>
    <property type="match status" value="1"/>
</dbReference>
<dbReference type="RefSeq" id="WP_051387595.1">
    <property type="nucleotide sequence ID" value="NZ_CP068053.1"/>
</dbReference>
<dbReference type="SUPFAM" id="SSF53448">
    <property type="entry name" value="Nucleotide-diphospho-sugar transferases"/>
    <property type="match status" value="1"/>
</dbReference>
<evidence type="ECO:0000313" key="2">
    <source>
        <dbReference type="EMBL" id="QQT01065.1"/>
    </source>
</evidence>
<accession>A0A974NNV4</accession>
<keyword evidence="2" id="KW-0808">Transferase</keyword>
<dbReference type="InterPro" id="IPR025877">
    <property type="entry name" value="MobA-like_NTP_Trfase"/>
</dbReference>
<dbReference type="Proteomes" id="UP000595254">
    <property type="component" value="Chromosome"/>
</dbReference>
<dbReference type="PANTHER" id="PTHR43777">
    <property type="entry name" value="MOLYBDENUM COFACTOR CYTIDYLYLTRANSFERASE"/>
    <property type="match status" value="1"/>
</dbReference>
<evidence type="ECO:0000313" key="3">
    <source>
        <dbReference type="Proteomes" id="UP000595254"/>
    </source>
</evidence>
<dbReference type="Pfam" id="PF12804">
    <property type="entry name" value="NTP_transf_3"/>
    <property type="match status" value="1"/>
</dbReference>